<dbReference type="InterPro" id="IPR044855">
    <property type="entry name" value="CoA-Trfase_III_dom3_sf"/>
</dbReference>
<evidence type="ECO:0000256" key="2">
    <source>
        <dbReference type="ARBA" id="ARBA00022679"/>
    </source>
</evidence>
<dbReference type="InterPro" id="IPR023606">
    <property type="entry name" value="CoA-Trfase_III_dom_1_sf"/>
</dbReference>
<dbReference type="Pfam" id="PF02515">
    <property type="entry name" value="CoA_transf_3"/>
    <property type="match status" value="1"/>
</dbReference>
<comment type="similarity">
    <text evidence="1">Belongs to the CoA-transferase III family.</text>
</comment>
<gene>
    <name evidence="4" type="ORF">CP982_11975</name>
    <name evidence="3" type="ORF">FHS40_001803</name>
</gene>
<proteinExistence type="inferred from homology"/>
<evidence type="ECO:0000256" key="1">
    <source>
        <dbReference type="ARBA" id="ARBA00008383"/>
    </source>
</evidence>
<dbReference type="OrthoDB" id="9797653at2"/>
<dbReference type="Gene3D" id="3.30.1540.10">
    <property type="entry name" value="formyl-coa transferase, domain 3"/>
    <property type="match status" value="1"/>
</dbReference>
<keyword evidence="6" id="KW-1185">Reference proteome</keyword>
<sequence length="396" mass="42216">MTRPPLDGLRVIDLATLFAGPLAATFLGDFGADVIKVEHPTRPDPSRGHGPAKDGIGLWWKLLGRNKRTMTLDLSTPGGRTTLLRLAADADVIVENFRPGTLEKWDLGWDELSAANPRLVLARVTGFGQFGPYARRPGFGTLAEAMSGFAAVTGEPEGPPTLPPFGLADSIAGLATAYAVMTALAARDRTGRGQVVDMAIIEPILTVLGPQPLWYDQLGHVQPRTGNRSTNNAPRNTYRTADGGWVAVSTSAQSIAERVMRLVGRPELTDEPWFTTGAGRAAHADVLDEAVGTWIARHTRAEVVEAFEKAEAAVAPVQDVRDVMTDPQYTALGTLTTVPDPELGPLRMQNVLFRLSETPGGIRWAGRPHGADTDEILTGLGLTAGEIASLRTAGAL</sequence>
<protein>
    <submittedName>
        <fullName evidence="3 4">CoA transferase</fullName>
    </submittedName>
</protein>
<dbReference type="EMBL" id="JACHJD010000003">
    <property type="protein sequence ID" value="MBB5102750.1"/>
    <property type="molecule type" value="Genomic_DNA"/>
</dbReference>
<dbReference type="Proteomes" id="UP000549009">
    <property type="component" value="Unassembled WGS sequence"/>
</dbReference>
<dbReference type="RefSeq" id="WP_150510497.1">
    <property type="nucleotide sequence ID" value="NZ_BMSQ01000004.1"/>
</dbReference>
<dbReference type="PANTHER" id="PTHR48228">
    <property type="entry name" value="SUCCINYL-COA--D-CITRAMALATE COA-TRANSFERASE"/>
    <property type="match status" value="1"/>
</dbReference>
<evidence type="ECO:0000313" key="6">
    <source>
        <dbReference type="Proteomes" id="UP000549009"/>
    </source>
</evidence>
<reference evidence="3 6" key="2">
    <citation type="submission" date="2020-08" db="EMBL/GenBank/DDBJ databases">
        <title>Genomic Encyclopedia of Type Strains, Phase III (KMG-III): the genomes of soil and plant-associated and newly described type strains.</title>
        <authorList>
            <person name="Whitman W."/>
        </authorList>
    </citation>
    <scope>NUCLEOTIDE SEQUENCE [LARGE SCALE GENOMIC DNA]</scope>
    <source>
        <strain evidence="3 6">CECT 3146</strain>
    </source>
</reference>
<keyword evidence="2 4" id="KW-0808">Transferase</keyword>
<dbReference type="PANTHER" id="PTHR48228:SF6">
    <property type="entry name" value="L-CARNITINE COA-TRANSFERASE"/>
    <property type="match status" value="1"/>
</dbReference>
<evidence type="ECO:0000313" key="5">
    <source>
        <dbReference type="Proteomes" id="UP000326505"/>
    </source>
</evidence>
<dbReference type="Proteomes" id="UP000326505">
    <property type="component" value="Chromosome"/>
</dbReference>
<dbReference type="Gene3D" id="3.40.50.10540">
    <property type="entry name" value="Crotonobetainyl-coa:carnitine coa-transferase, domain 1"/>
    <property type="match status" value="1"/>
</dbReference>
<reference evidence="4 5" key="1">
    <citation type="submission" date="2017-09" db="EMBL/GenBank/DDBJ databases">
        <authorList>
            <person name="Lee N."/>
            <person name="Cho B.-K."/>
        </authorList>
    </citation>
    <scope>NUCLEOTIDE SEQUENCE [LARGE SCALE GENOMIC DNA]</scope>
    <source>
        <strain evidence="4 5">ATCC 27465</strain>
    </source>
</reference>
<organism evidence="4 5">
    <name type="scientific">Streptomyces spectabilis</name>
    <dbReference type="NCBI Taxonomy" id="68270"/>
    <lineage>
        <taxon>Bacteria</taxon>
        <taxon>Bacillati</taxon>
        <taxon>Actinomycetota</taxon>
        <taxon>Actinomycetes</taxon>
        <taxon>Kitasatosporales</taxon>
        <taxon>Streptomycetaceae</taxon>
        <taxon>Streptomyces</taxon>
    </lineage>
</organism>
<evidence type="ECO:0000313" key="4">
    <source>
        <dbReference type="EMBL" id="QEV59360.1"/>
    </source>
</evidence>
<name>A0A5P2X8N1_STRST</name>
<evidence type="ECO:0000313" key="3">
    <source>
        <dbReference type="EMBL" id="MBB5102750.1"/>
    </source>
</evidence>
<dbReference type="EMBL" id="CP023690">
    <property type="protein sequence ID" value="QEV59360.1"/>
    <property type="molecule type" value="Genomic_DNA"/>
</dbReference>
<dbReference type="KEGG" id="sspb:CP982_11975"/>
<dbReference type="InterPro" id="IPR003673">
    <property type="entry name" value="CoA-Trfase_fam_III"/>
</dbReference>
<dbReference type="SUPFAM" id="SSF89796">
    <property type="entry name" value="CoA-transferase family III (CaiB/BaiF)"/>
    <property type="match status" value="1"/>
</dbReference>
<dbReference type="GO" id="GO:0016740">
    <property type="term" value="F:transferase activity"/>
    <property type="evidence" value="ECO:0007669"/>
    <property type="project" value="UniProtKB-KW"/>
</dbReference>
<dbReference type="AlphaFoldDB" id="A0A5P2X8N1"/>
<accession>A0A5P2X8N1</accession>
<dbReference type="InterPro" id="IPR050509">
    <property type="entry name" value="CoA-transferase_III"/>
</dbReference>